<dbReference type="EMBL" id="JABFUD020000007">
    <property type="protein sequence ID" value="KAI5077328.1"/>
    <property type="molecule type" value="Genomic_DNA"/>
</dbReference>
<dbReference type="GO" id="GO:0016567">
    <property type="term" value="P:protein ubiquitination"/>
    <property type="evidence" value="ECO:0007669"/>
    <property type="project" value="TreeGrafter"/>
</dbReference>
<dbReference type="InterPro" id="IPR003729">
    <property type="entry name" value="Bi_nuclease_dom"/>
</dbReference>
<organism evidence="4 5">
    <name type="scientific">Adiantum capillus-veneris</name>
    <name type="common">Maidenhair fern</name>
    <dbReference type="NCBI Taxonomy" id="13818"/>
    <lineage>
        <taxon>Eukaryota</taxon>
        <taxon>Viridiplantae</taxon>
        <taxon>Streptophyta</taxon>
        <taxon>Embryophyta</taxon>
        <taxon>Tracheophyta</taxon>
        <taxon>Polypodiopsida</taxon>
        <taxon>Polypodiidae</taxon>
        <taxon>Polypodiales</taxon>
        <taxon>Pteridineae</taxon>
        <taxon>Pteridaceae</taxon>
        <taxon>Vittarioideae</taxon>
        <taxon>Adiantum</taxon>
    </lineage>
</organism>
<proteinExistence type="inferred from homology"/>
<dbReference type="Pfam" id="PF02577">
    <property type="entry name" value="BFN_dom"/>
    <property type="match status" value="1"/>
</dbReference>
<dbReference type="PANTHER" id="PTHR15160">
    <property type="entry name" value="VON HIPPEL-LINDAU PROTEIN"/>
    <property type="match status" value="1"/>
</dbReference>
<reference evidence="4" key="1">
    <citation type="submission" date="2021-01" db="EMBL/GenBank/DDBJ databases">
        <title>Adiantum capillus-veneris genome.</title>
        <authorList>
            <person name="Fang Y."/>
            <person name="Liao Q."/>
        </authorList>
    </citation>
    <scope>NUCLEOTIDE SEQUENCE</scope>
    <source>
        <strain evidence="4">H3</strain>
        <tissue evidence="4">Leaf</tissue>
    </source>
</reference>
<dbReference type="PANTHER" id="PTHR15160:SF1">
    <property type="entry name" value="VON HIPPEL-LINDAU DISEASE TUMOR SUPPRESSOR"/>
    <property type="match status" value="1"/>
</dbReference>
<protein>
    <recommendedName>
        <fullName evidence="3">BFN domain-containing protein</fullName>
    </recommendedName>
</protein>
<dbReference type="GO" id="GO:0005634">
    <property type="term" value="C:nucleus"/>
    <property type="evidence" value="ECO:0007669"/>
    <property type="project" value="TreeGrafter"/>
</dbReference>
<evidence type="ECO:0000313" key="4">
    <source>
        <dbReference type="EMBL" id="KAI5077328.1"/>
    </source>
</evidence>
<dbReference type="Proteomes" id="UP000886520">
    <property type="component" value="Chromosome 7"/>
</dbReference>
<keyword evidence="5" id="KW-1185">Reference proteome</keyword>
<dbReference type="PROSITE" id="PS51658">
    <property type="entry name" value="BFN"/>
    <property type="match status" value="1"/>
</dbReference>
<dbReference type="GO" id="GO:0030891">
    <property type="term" value="C:VCB complex"/>
    <property type="evidence" value="ECO:0007669"/>
    <property type="project" value="TreeGrafter"/>
</dbReference>
<dbReference type="Gene3D" id="3.10.690.10">
    <property type="entry name" value="Bifunctional nuclease domain"/>
    <property type="match status" value="1"/>
</dbReference>
<comment type="caution">
    <text evidence="4">The sequence shown here is derived from an EMBL/GenBank/DDBJ whole genome shotgun (WGS) entry which is preliminary data.</text>
</comment>
<comment type="similarity">
    <text evidence="1">Belongs to the bifunctional nuclease family.</text>
</comment>
<dbReference type="GO" id="GO:0004518">
    <property type="term" value="F:nuclease activity"/>
    <property type="evidence" value="ECO:0007669"/>
    <property type="project" value="InterPro"/>
</dbReference>
<feature type="domain" description="BFN" evidence="3">
    <location>
        <begin position="102"/>
        <end position="240"/>
    </location>
</feature>
<dbReference type="InterPro" id="IPR036104">
    <property type="entry name" value="BFN_sf"/>
</dbReference>
<dbReference type="OrthoDB" id="566255at2759"/>
<evidence type="ECO:0000313" key="5">
    <source>
        <dbReference type="Proteomes" id="UP000886520"/>
    </source>
</evidence>
<evidence type="ECO:0000259" key="3">
    <source>
        <dbReference type="PROSITE" id="PS51658"/>
    </source>
</evidence>
<dbReference type="SUPFAM" id="SSF103256">
    <property type="entry name" value="Hypothetical protein TM0160"/>
    <property type="match status" value="1"/>
</dbReference>
<gene>
    <name evidence="4" type="ORF">GOP47_0007152</name>
</gene>
<name>A0A9D4V115_ADICA</name>
<accession>A0A9D4V115</accession>
<evidence type="ECO:0000256" key="2">
    <source>
        <dbReference type="ARBA" id="ARBA00025428"/>
    </source>
</evidence>
<evidence type="ECO:0000256" key="1">
    <source>
        <dbReference type="ARBA" id="ARBA00009095"/>
    </source>
</evidence>
<dbReference type="AlphaFoldDB" id="A0A9D4V115"/>
<sequence length="312" mass="34900">MYARSCYTKISFLPAQAKFSFRVVSSSSLWGALVKLRSLPLSVRCSSSNEAFMNSGHGGAHSGNNWKSNQDDYKYLEAQVVEAVSLLPSQGHLFMTLANGGEVEVNHVNPPKGRLLYRTRNPTIFLSLMSDKELILPIIVGDIAVGMLMKALRGEEATARPNQYHLMRDLLSSLNFEVRMVKVAERVADTYLSRIFIGKPGEEEMMSVDARPSDAINLAVRCKVPIFVNEDIVYADAVKPVHASTQAATVVLNYSSLSNLDRPAEGRDPVAEEITLMKNMLIAVVEERYSDAAHWRDELNTLRAQRRRIRQR</sequence>
<comment type="function">
    <text evidence="2">Bifunctional nuclease with both RNase and DNase activities. Involved in basal defense response. Participates in abscisic acid-derived callose deposition following infection by a necrotrophic pathogen.</text>
</comment>